<evidence type="ECO:0000313" key="2">
    <source>
        <dbReference type="EMBL" id="GAA5534044.1"/>
    </source>
</evidence>
<comment type="similarity">
    <text evidence="1">Belongs to the UPF0166 family.</text>
</comment>
<comment type="caution">
    <text evidence="2">The sequence shown here is derived from an EMBL/GenBank/DDBJ whole genome shotgun (WGS) entry which is preliminary data.</text>
</comment>
<evidence type="ECO:0000313" key="3">
    <source>
        <dbReference type="Proteomes" id="UP001404956"/>
    </source>
</evidence>
<dbReference type="Pfam" id="PF02641">
    <property type="entry name" value="DUF190"/>
    <property type="match status" value="1"/>
</dbReference>
<accession>A0ABP9XFB9</accession>
<keyword evidence="3" id="KW-1185">Reference proteome</keyword>
<dbReference type="EMBL" id="BAABRV010000005">
    <property type="protein sequence ID" value="GAA5534044.1"/>
    <property type="molecule type" value="Genomic_DNA"/>
</dbReference>
<dbReference type="InterPro" id="IPR003793">
    <property type="entry name" value="UPF0166"/>
</dbReference>
<dbReference type="Gene3D" id="3.30.70.120">
    <property type="match status" value="1"/>
</dbReference>
<protein>
    <submittedName>
        <fullName evidence="2">Uncharacterized protein</fullName>
    </submittedName>
</protein>
<organism evidence="2 3">
    <name type="scientific">Deinococcus aluminii</name>
    <dbReference type="NCBI Taxonomy" id="1656885"/>
    <lineage>
        <taxon>Bacteria</taxon>
        <taxon>Thermotogati</taxon>
        <taxon>Deinococcota</taxon>
        <taxon>Deinococci</taxon>
        <taxon>Deinococcales</taxon>
        <taxon>Deinococcaceae</taxon>
        <taxon>Deinococcus</taxon>
    </lineage>
</organism>
<dbReference type="Proteomes" id="UP001404956">
    <property type="component" value="Unassembled WGS sequence"/>
</dbReference>
<evidence type="ECO:0000256" key="1">
    <source>
        <dbReference type="ARBA" id="ARBA00010554"/>
    </source>
</evidence>
<dbReference type="SUPFAM" id="SSF54913">
    <property type="entry name" value="GlnB-like"/>
    <property type="match status" value="1"/>
</dbReference>
<name>A0ABP9XFB9_9DEIO</name>
<reference evidence="2 3" key="1">
    <citation type="submission" date="2024-02" db="EMBL/GenBank/DDBJ databases">
        <title>Deinococcus aluminii NBRC 112889.</title>
        <authorList>
            <person name="Ichikawa N."/>
            <person name="Katano-Makiyama Y."/>
            <person name="Hidaka K."/>
        </authorList>
    </citation>
    <scope>NUCLEOTIDE SEQUENCE [LARGE SCALE GENOMIC DNA]</scope>
    <source>
        <strain evidence="2 3">NBRC 112889</strain>
    </source>
</reference>
<sequence length="59" mass="6727">MHRSSLFKPSSDLPFVVEFVDTPERMEGFLPAVLALLNGAGLVTRERLRVLWWSDREGP</sequence>
<gene>
    <name evidence="2" type="ORF">Dalu01_02452</name>
</gene>
<proteinExistence type="inferred from homology"/>
<dbReference type="InterPro" id="IPR015867">
    <property type="entry name" value="N-reg_PII/ATP_PRibTrfase_C"/>
</dbReference>
<dbReference type="InterPro" id="IPR011322">
    <property type="entry name" value="N-reg_PII-like_a/b"/>
</dbReference>